<evidence type="ECO:0000313" key="3">
    <source>
        <dbReference type="Proteomes" id="UP001500467"/>
    </source>
</evidence>
<keyword evidence="3" id="KW-1185">Reference proteome</keyword>
<evidence type="ECO:0000313" key="2">
    <source>
        <dbReference type="EMBL" id="GAA1210075.1"/>
    </source>
</evidence>
<dbReference type="Proteomes" id="UP001500467">
    <property type="component" value="Unassembled WGS sequence"/>
</dbReference>
<feature type="region of interest" description="Disordered" evidence="1">
    <location>
        <begin position="1"/>
        <end position="30"/>
    </location>
</feature>
<reference evidence="2 3" key="1">
    <citation type="journal article" date="2019" name="Int. J. Syst. Evol. Microbiol.">
        <title>The Global Catalogue of Microorganisms (GCM) 10K type strain sequencing project: providing services to taxonomists for standard genome sequencing and annotation.</title>
        <authorList>
            <consortium name="The Broad Institute Genomics Platform"/>
            <consortium name="The Broad Institute Genome Sequencing Center for Infectious Disease"/>
            <person name="Wu L."/>
            <person name="Ma J."/>
        </authorList>
    </citation>
    <scope>NUCLEOTIDE SEQUENCE [LARGE SCALE GENOMIC DNA]</scope>
    <source>
        <strain evidence="2 3">JCM 13022</strain>
    </source>
</reference>
<comment type="caution">
    <text evidence="2">The sequence shown here is derived from an EMBL/GenBank/DDBJ whole genome shotgun (WGS) entry which is preliminary data.</text>
</comment>
<feature type="compositionally biased region" description="Low complexity" evidence="1">
    <location>
        <begin position="1"/>
        <end position="12"/>
    </location>
</feature>
<protein>
    <submittedName>
        <fullName evidence="2">Uncharacterized protein</fullName>
    </submittedName>
</protein>
<evidence type="ECO:0000256" key="1">
    <source>
        <dbReference type="SAM" id="MobiDB-lite"/>
    </source>
</evidence>
<proteinExistence type="predicted"/>
<organism evidence="2 3">
    <name type="scientific">Prauserella alba</name>
    <dbReference type="NCBI Taxonomy" id="176898"/>
    <lineage>
        <taxon>Bacteria</taxon>
        <taxon>Bacillati</taxon>
        <taxon>Actinomycetota</taxon>
        <taxon>Actinomycetes</taxon>
        <taxon>Pseudonocardiales</taxon>
        <taxon>Pseudonocardiaceae</taxon>
        <taxon>Prauserella</taxon>
    </lineage>
</organism>
<gene>
    <name evidence="2" type="ORF">GCM10009675_33250</name>
</gene>
<dbReference type="EMBL" id="BAAALM010000012">
    <property type="protein sequence ID" value="GAA1210075.1"/>
    <property type="molecule type" value="Genomic_DNA"/>
</dbReference>
<name>A0ABN1VG90_9PSEU</name>
<accession>A0ABN1VG90</accession>
<sequence>MTPKIAGAVPPVNRGPPGPVPGGAQGSHPLRAFRGTYLRDTVKGAHRSGFGKAGRQHLTVMLTSVNIIN</sequence>